<dbReference type="Proteomes" id="UP000095673">
    <property type="component" value="Unassembled WGS sequence"/>
</dbReference>
<reference evidence="1 2" key="1">
    <citation type="submission" date="2015-09" db="EMBL/GenBank/DDBJ databases">
        <authorList>
            <consortium name="Pathogen Informatics"/>
        </authorList>
    </citation>
    <scope>NUCLEOTIDE SEQUENCE [LARGE SCALE GENOMIC DNA]</scope>
    <source>
        <strain evidence="1 2">2789STDY5834968</strain>
    </source>
</reference>
<name>A0A173V9I2_9FIRM</name>
<proteinExistence type="predicted"/>
<protein>
    <submittedName>
        <fullName evidence="1">Uncharacterized protein</fullName>
    </submittedName>
</protein>
<dbReference type="AlphaFoldDB" id="A0A173V9I2"/>
<accession>A0A173V9I2</accession>
<gene>
    <name evidence="1" type="ORF">ERS852580_02756</name>
</gene>
<evidence type="ECO:0000313" key="2">
    <source>
        <dbReference type="Proteomes" id="UP000095673"/>
    </source>
</evidence>
<evidence type="ECO:0000313" key="1">
    <source>
        <dbReference type="EMBL" id="CUN23450.1"/>
    </source>
</evidence>
<sequence length="36" mass="4501">MLSHRHIYYDIMWLCEKNYYLELICLYDKQNGGFAR</sequence>
<dbReference type="EMBL" id="CYXM01000015">
    <property type="protein sequence ID" value="CUN23450.1"/>
    <property type="molecule type" value="Genomic_DNA"/>
</dbReference>
<organism evidence="1 2">
    <name type="scientific">Agathobacter rectalis</name>
    <dbReference type="NCBI Taxonomy" id="39491"/>
    <lineage>
        <taxon>Bacteria</taxon>
        <taxon>Bacillati</taxon>
        <taxon>Bacillota</taxon>
        <taxon>Clostridia</taxon>
        <taxon>Lachnospirales</taxon>
        <taxon>Lachnospiraceae</taxon>
        <taxon>Agathobacter</taxon>
    </lineage>
</organism>